<accession>A0AA88A3L4</accession>
<dbReference type="PANTHER" id="PTHR31968:SF4">
    <property type="entry name" value="SERINE_ARGININE-RELATED PROTEIN 53"/>
    <property type="match status" value="1"/>
</dbReference>
<organism evidence="2 3">
    <name type="scientific">Ficus carica</name>
    <name type="common">Common fig</name>
    <dbReference type="NCBI Taxonomy" id="3494"/>
    <lineage>
        <taxon>Eukaryota</taxon>
        <taxon>Viridiplantae</taxon>
        <taxon>Streptophyta</taxon>
        <taxon>Embryophyta</taxon>
        <taxon>Tracheophyta</taxon>
        <taxon>Spermatophyta</taxon>
        <taxon>Magnoliopsida</taxon>
        <taxon>eudicotyledons</taxon>
        <taxon>Gunneridae</taxon>
        <taxon>Pentapetalae</taxon>
        <taxon>rosids</taxon>
        <taxon>fabids</taxon>
        <taxon>Rosales</taxon>
        <taxon>Moraceae</taxon>
        <taxon>Ficeae</taxon>
        <taxon>Ficus</taxon>
    </lineage>
</organism>
<proteinExistence type="predicted"/>
<evidence type="ECO:0000313" key="2">
    <source>
        <dbReference type="EMBL" id="GMN45752.1"/>
    </source>
</evidence>
<sequence>MEEEKAAAYYDELTRKGGGAARFKQGLGFSAPSDAGNVPVRGSALPSFSSSSFLSNFVKASSPSKASEHEKQAQLESIQNKLKKKKKENETEKKRSPSRDEDRDQAARVSRRDDRHSSRRRSRSRERERDRRRRSRSRERYRDKRRRSRSRSDSDGDRRRRERRRSRSSSPRKRRAERRSRSRSSSPRDRRSEKDRKVRKERNGGVDYSRLIEGYDKMSPADRVKAKMKLQLAETVEKDATKGSSGWERFEFNKDAPLDDEDIEAAEDDTTLVMHIGQSFRFSAVEAKRKEQIRAAHDEAIFGAPVILPSIATDDEAEPETEIATEKKESNGSELAASLLSEKVLAKQQGSWRDRARRQRN</sequence>
<feature type="compositionally biased region" description="Acidic residues" evidence="1">
    <location>
        <begin position="313"/>
        <end position="323"/>
    </location>
</feature>
<feature type="compositionally biased region" description="Basic and acidic residues" evidence="1">
    <location>
        <begin position="150"/>
        <end position="159"/>
    </location>
</feature>
<feature type="compositionally biased region" description="Basic and acidic residues" evidence="1">
    <location>
        <begin position="186"/>
        <end position="204"/>
    </location>
</feature>
<comment type="caution">
    <text evidence="2">The sequence shown here is derived from an EMBL/GenBank/DDBJ whole genome shotgun (WGS) entry which is preliminary data.</text>
</comment>
<dbReference type="GO" id="GO:0000380">
    <property type="term" value="P:alternative mRNA splicing, via spliceosome"/>
    <property type="evidence" value="ECO:0007669"/>
    <property type="project" value="InterPro"/>
</dbReference>
<feature type="region of interest" description="Disordered" evidence="1">
    <location>
        <begin position="311"/>
        <end position="334"/>
    </location>
</feature>
<name>A0AA88A3L4_FICCA</name>
<feature type="compositionally biased region" description="Basic residues" evidence="1">
    <location>
        <begin position="160"/>
        <end position="182"/>
    </location>
</feature>
<feature type="region of interest" description="Disordered" evidence="1">
    <location>
        <begin position="20"/>
        <end position="210"/>
    </location>
</feature>
<dbReference type="GO" id="GO:0005737">
    <property type="term" value="C:cytoplasm"/>
    <property type="evidence" value="ECO:0007669"/>
    <property type="project" value="TreeGrafter"/>
</dbReference>
<evidence type="ECO:0000256" key="1">
    <source>
        <dbReference type="SAM" id="MobiDB-lite"/>
    </source>
</evidence>
<gene>
    <name evidence="2" type="ORF">TIFTF001_014944</name>
</gene>
<dbReference type="EMBL" id="BTGU01000021">
    <property type="protein sequence ID" value="GMN45752.1"/>
    <property type="molecule type" value="Genomic_DNA"/>
</dbReference>
<protein>
    <submittedName>
        <fullName evidence="2">Uncharacterized protein</fullName>
    </submittedName>
</protein>
<feature type="compositionally biased region" description="Low complexity" evidence="1">
    <location>
        <begin position="43"/>
        <end position="62"/>
    </location>
</feature>
<dbReference type="PANTHER" id="PTHR31968">
    <property type="entry name" value="SERINE/ARGININE-RELATED PROTEIN 53"/>
    <property type="match status" value="1"/>
</dbReference>
<dbReference type="AlphaFoldDB" id="A0AA88A3L4"/>
<reference evidence="2" key="1">
    <citation type="submission" date="2023-07" db="EMBL/GenBank/DDBJ databases">
        <title>draft genome sequence of fig (Ficus carica).</title>
        <authorList>
            <person name="Takahashi T."/>
            <person name="Nishimura K."/>
        </authorList>
    </citation>
    <scope>NUCLEOTIDE SEQUENCE</scope>
</reference>
<evidence type="ECO:0000313" key="3">
    <source>
        <dbReference type="Proteomes" id="UP001187192"/>
    </source>
</evidence>
<feature type="compositionally biased region" description="Basic residues" evidence="1">
    <location>
        <begin position="117"/>
        <end position="149"/>
    </location>
</feature>
<feature type="compositionally biased region" description="Basic and acidic residues" evidence="1">
    <location>
        <begin position="87"/>
        <end position="116"/>
    </location>
</feature>
<keyword evidence="3" id="KW-1185">Reference proteome</keyword>
<dbReference type="Proteomes" id="UP001187192">
    <property type="component" value="Unassembled WGS sequence"/>
</dbReference>
<dbReference type="InterPro" id="IPR034604">
    <property type="entry name" value="SRRP53"/>
</dbReference>
<dbReference type="GO" id="GO:0005634">
    <property type="term" value="C:nucleus"/>
    <property type="evidence" value="ECO:0007669"/>
    <property type="project" value="TreeGrafter"/>
</dbReference>